<keyword evidence="3" id="KW-1185">Reference proteome</keyword>
<gene>
    <name evidence="2" type="ORF">GCM10022408_13110</name>
</gene>
<evidence type="ECO:0000256" key="1">
    <source>
        <dbReference type="SAM" id="SignalP"/>
    </source>
</evidence>
<dbReference type="Proteomes" id="UP001500567">
    <property type="component" value="Unassembled WGS sequence"/>
</dbReference>
<name>A0ABP7RVY4_9BACT</name>
<protein>
    <recommendedName>
        <fullName evidence="4">T9SS type A sorting domain-containing protein</fullName>
    </recommendedName>
</protein>
<comment type="caution">
    <text evidence="2">The sequence shown here is derived from an EMBL/GenBank/DDBJ whole genome shotgun (WGS) entry which is preliminary data.</text>
</comment>
<keyword evidence="1" id="KW-0732">Signal</keyword>
<dbReference type="NCBIfam" id="NF038032">
    <property type="entry name" value="CehA_McbA_metalo"/>
    <property type="match status" value="1"/>
</dbReference>
<dbReference type="InterPro" id="IPR026444">
    <property type="entry name" value="Secre_tail"/>
</dbReference>
<dbReference type="RefSeq" id="WP_345071813.1">
    <property type="nucleotide sequence ID" value="NZ_BAABDJ010000007.1"/>
</dbReference>
<dbReference type="EMBL" id="BAABDJ010000007">
    <property type="protein sequence ID" value="GAA4002987.1"/>
    <property type="molecule type" value="Genomic_DNA"/>
</dbReference>
<evidence type="ECO:0008006" key="4">
    <source>
        <dbReference type="Google" id="ProtNLM"/>
    </source>
</evidence>
<dbReference type="Gene3D" id="3.20.20.140">
    <property type="entry name" value="Metal-dependent hydrolases"/>
    <property type="match status" value="1"/>
</dbReference>
<dbReference type="Gene3D" id="2.60.40.4070">
    <property type="match status" value="1"/>
</dbReference>
<dbReference type="SUPFAM" id="SSF89550">
    <property type="entry name" value="PHP domain-like"/>
    <property type="match status" value="1"/>
</dbReference>
<feature type="signal peptide" evidence="1">
    <location>
        <begin position="1"/>
        <end position="19"/>
    </location>
</feature>
<feature type="chain" id="PRO_5045118292" description="T9SS type A sorting domain-containing protein" evidence="1">
    <location>
        <begin position="20"/>
        <end position="472"/>
    </location>
</feature>
<proteinExistence type="predicted"/>
<accession>A0ABP7RVY4</accession>
<reference evidence="3" key="1">
    <citation type="journal article" date="2019" name="Int. J. Syst. Evol. Microbiol.">
        <title>The Global Catalogue of Microorganisms (GCM) 10K type strain sequencing project: providing services to taxonomists for standard genome sequencing and annotation.</title>
        <authorList>
            <consortium name="The Broad Institute Genomics Platform"/>
            <consortium name="The Broad Institute Genome Sequencing Center for Infectious Disease"/>
            <person name="Wu L."/>
            <person name="Ma J."/>
        </authorList>
    </citation>
    <scope>NUCLEOTIDE SEQUENCE [LARGE SCALE GENOMIC DNA]</scope>
    <source>
        <strain evidence="3">JCM 17224</strain>
    </source>
</reference>
<dbReference type="NCBIfam" id="TIGR04183">
    <property type="entry name" value="Por_Secre_tail"/>
    <property type="match status" value="1"/>
</dbReference>
<evidence type="ECO:0000313" key="2">
    <source>
        <dbReference type="EMBL" id="GAA4002987.1"/>
    </source>
</evidence>
<sequence>MKKILTLLLAVFCWASAYAQNPTYQFYYGNLHAHSSYSDGNQDRNISKAATPAQDYSFADASLHLDFLGISEHNHSQAGMLRPNYAKGLHQADSMTNASFVALYGMEWGVISGGGHILVYGVDQLLGWEPGNFDVFVAKNDYQGLFKQINRRPGAFALFAHPQSSDYGNLAGTATFSPRADSAIAGTPLRSGPATSTNITYSNKSTSSYESTYQRMLAKGYHLGIGFDHDNHNTTFGRTTPGRVVVLAPTLTKADLLQALRGRRFYASDDWNIQVNLTVNGQPMGSIVEGTGNANISLNVADGDNEAVGSITLMRGVPGNGVNAVAVATTPLGTAALTYTDINVPNSAYYYYAVIIQNDGDRIVTSPIWYSRGSVMATANAQALAALDVFPNPIQGGEATLSYALPGASRVTLDVLDSMGRRVKVLVQNEQQSAGPHAYTLPVNQLKLAPGLYTVRLLQATGTTYRKLVVAQ</sequence>
<evidence type="ECO:0000313" key="3">
    <source>
        <dbReference type="Proteomes" id="UP001500567"/>
    </source>
</evidence>
<dbReference type="InterPro" id="IPR016195">
    <property type="entry name" value="Pol/histidinol_Pase-like"/>
</dbReference>
<organism evidence="2 3">
    <name type="scientific">Hymenobacter fastidiosus</name>
    <dbReference type="NCBI Taxonomy" id="486264"/>
    <lineage>
        <taxon>Bacteria</taxon>
        <taxon>Pseudomonadati</taxon>
        <taxon>Bacteroidota</taxon>
        <taxon>Cytophagia</taxon>
        <taxon>Cytophagales</taxon>
        <taxon>Hymenobacteraceae</taxon>
        <taxon>Hymenobacter</taxon>
    </lineage>
</organism>